<evidence type="ECO:0000256" key="2">
    <source>
        <dbReference type="ARBA" id="ARBA00023125"/>
    </source>
</evidence>
<dbReference type="PANTHER" id="PTHR30349:SF41">
    <property type="entry name" value="INTEGRASE_RECOMBINASE PROTEIN MJ0367-RELATED"/>
    <property type="match status" value="1"/>
</dbReference>
<dbReference type="InterPro" id="IPR013762">
    <property type="entry name" value="Integrase-like_cat_sf"/>
</dbReference>
<dbReference type="InterPro" id="IPR010998">
    <property type="entry name" value="Integrase_recombinase_N"/>
</dbReference>
<dbReference type="EMBL" id="NOVD01000002">
    <property type="protein sequence ID" value="PCK28460.1"/>
    <property type="molecule type" value="Genomic_DNA"/>
</dbReference>
<dbReference type="Gene3D" id="1.10.150.130">
    <property type="match status" value="1"/>
</dbReference>
<dbReference type="SUPFAM" id="SSF56349">
    <property type="entry name" value="DNA breaking-rejoining enzymes"/>
    <property type="match status" value="1"/>
</dbReference>
<dbReference type="Gene3D" id="1.10.443.10">
    <property type="entry name" value="Intergrase catalytic core"/>
    <property type="match status" value="1"/>
</dbReference>
<comment type="caution">
    <text evidence="5">The sequence shown here is derived from an EMBL/GenBank/DDBJ whole genome shotgun (WGS) entry which is preliminary data.</text>
</comment>
<dbReference type="GO" id="GO:0003677">
    <property type="term" value="F:DNA binding"/>
    <property type="evidence" value="ECO:0007669"/>
    <property type="project" value="UniProtKB-KW"/>
</dbReference>
<proteinExistence type="inferred from homology"/>
<gene>
    <name evidence="5" type="ORF">CHR55_03750</name>
</gene>
<evidence type="ECO:0000313" key="5">
    <source>
        <dbReference type="EMBL" id="PCK28460.1"/>
    </source>
</evidence>
<protein>
    <recommendedName>
        <fullName evidence="4">Tyr recombinase domain-containing protein</fullName>
    </recommendedName>
</protein>
<dbReference type="PROSITE" id="PS51898">
    <property type="entry name" value="TYR_RECOMBINASE"/>
    <property type="match status" value="1"/>
</dbReference>
<name>A0A2A5JFU5_RHOSG</name>
<dbReference type="InterPro" id="IPR011010">
    <property type="entry name" value="DNA_brk_join_enz"/>
</dbReference>
<sequence>MAMSCAVEKVISLTTGQSGWVIVDEESMRPVAEASEWVLFMQGAGRSPQTIRAYVPRVCWFLNWTAGRGLDWHEIRVGELTRFKFAVEHTPTVHHRLRSGRSVNAVMTAVVEFLRFCGMRGLVSADVVSGLSQPKYLAYAPRDFHEGESGQHRLIRARTLKAPEVVKPPEIITEEQFSHALNSANTERDRFLVLLLVRSGLRIGEALGSRRSDLHFLPTSVHLGCQERGPHVHVVRREGNSNGARAKGQSRVVPVSDEVVTQYREYLLERDSVPTAMTSDFVFVNLLGHHAGSPMSYSNAKQIVERIGNRAGFRLRPHMFRHTAATIWTRNGTGIDVVQSLLGHVSRASTAIYQHPDAEDLRAAVERVGI</sequence>
<dbReference type="AlphaFoldDB" id="A0A2A5JFU5"/>
<dbReference type="GO" id="GO:0006310">
    <property type="term" value="P:DNA recombination"/>
    <property type="evidence" value="ECO:0007669"/>
    <property type="project" value="UniProtKB-KW"/>
</dbReference>
<comment type="similarity">
    <text evidence="1">Belongs to the 'phage' integrase family.</text>
</comment>
<dbReference type="InterPro" id="IPR002104">
    <property type="entry name" value="Integrase_catalytic"/>
</dbReference>
<dbReference type="InterPro" id="IPR050090">
    <property type="entry name" value="Tyrosine_recombinase_XerCD"/>
</dbReference>
<keyword evidence="3" id="KW-0233">DNA recombination</keyword>
<organism evidence="5 6">
    <name type="scientific">Rhodococcus qingshengii</name>
    <dbReference type="NCBI Taxonomy" id="334542"/>
    <lineage>
        <taxon>Bacteria</taxon>
        <taxon>Bacillati</taxon>
        <taxon>Actinomycetota</taxon>
        <taxon>Actinomycetes</taxon>
        <taxon>Mycobacteriales</taxon>
        <taxon>Nocardiaceae</taxon>
        <taxon>Rhodococcus</taxon>
        <taxon>Rhodococcus erythropolis group</taxon>
    </lineage>
</organism>
<accession>A0A2A5JFU5</accession>
<dbReference type="GO" id="GO:0015074">
    <property type="term" value="P:DNA integration"/>
    <property type="evidence" value="ECO:0007669"/>
    <property type="project" value="InterPro"/>
</dbReference>
<feature type="domain" description="Tyr recombinase" evidence="4">
    <location>
        <begin position="167"/>
        <end position="366"/>
    </location>
</feature>
<reference evidence="5 6" key="1">
    <citation type="submission" date="2017-07" db="EMBL/GenBank/DDBJ databases">
        <title>Draft sequence of Rhodococcus enclensis 23b-28.</title>
        <authorList>
            <person name="Besaury L."/>
            <person name="Sancelme M."/>
            <person name="Amato P."/>
            <person name="Lallement A."/>
            <person name="Delort A.-M."/>
        </authorList>
    </citation>
    <scope>NUCLEOTIDE SEQUENCE [LARGE SCALE GENOMIC DNA]</scope>
    <source>
        <strain evidence="5 6">23b-28</strain>
    </source>
</reference>
<keyword evidence="2" id="KW-0238">DNA-binding</keyword>
<evidence type="ECO:0000256" key="1">
    <source>
        <dbReference type="ARBA" id="ARBA00008857"/>
    </source>
</evidence>
<dbReference type="PANTHER" id="PTHR30349">
    <property type="entry name" value="PHAGE INTEGRASE-RELATED"/>
    <property type="match status" value="1"/>
</dbReference>
<evidence type="ECO:0000256" key="3">
    <source>
        <dbReference type="ARBA" id="ARBA00023172"/>
    </source>
</evidence>
<dbReference type="Proteomes" id="UP000230886">
    <property type="component" value="Unassembled WGS sequence"/>
</dbReference>
<evidence type="ECO:0000259" key="4">
    <source>
        <dbReference type="PROSITE" id="PS51898"/>
    </source>
</evidence>
<dbReference type="Pfam" id="PF00589">
    <property type="entry name" value="Phage_integrase"/>
    <property type="match status" value="1"/>
</dbReference>
<evidence type="ECO:0000313" key="6">
    <source>
        <dbReference type="Proteomes" id="UP000230886"/>
    </source>
</evidence>